<keyword evidence="1" id="KW-0812">Transmembrane</keyword>
<dbReference type="Proteomes" id="UP000440614">
    <property type="component" value="Unassembled WGS sequence"/>
</dbReference>
<sequence>MLVLNRLLIISFLSLLPLSKNTSENENCYDDIFRFYYYNHYICHILKKHLMRNLTYYLLFLLFVYPLSLSAKHTDINKAALKKLDDIISKKETYQIRREKDITDLKVQLAHSTDPARNYELYASLFGAYLHYQADSALHYINRQMEILPQLNRPELEYEIVINRATVMGVMGMYIEAMEQLEKIDPKKLNEWTLLSYYQTYRACYGWLADYTTNKTEKEKYLKKTDLYRDSIIAAMPPEENKTIVMAERCIVTGKADTAIGMLNDALKDMEDERQKVYIYYTLSEAYSMKKDVEKEVYYLILTAIADLESSVREYASLQKLAHLMYELGDIDRAYKYLSCSMEDAVACNARLRFMEVTEFFPIIDKAYKLKEERERAVSRAMLISVSLLSLFLLIAIFYLYRWMKKISVMRRNLSLANKQMSAVNKELEQTGKIKEVYIARYLDRCVNYLDKLETYRRSLAKLAMSSRIDDLFKAIKSEQFIRDERNEFYNEFDKSFLKLFPHFITSFNNLLVEEARVYPKSDELLTTELRIFALIRLGVVDSNKIAHFLGYSLATIYNYRSRMRNKAAGDKDRFEQDVMNL</sequence>
<protein>
    <recommendedName>
        <fullName evidence="2">DUF6377 domain-containing protein</fullName>
    </recommendedName>
</protein>
<reference evidence="3 4" key="1">
    <citation type="journal article" date="2019" name="Nat. Med.">
        <title>A library of human gut bacterial isolates paired with longitudinal multiomics data enables mechanistic microbiome research.</title>
        <authorList>
            <person name="Poyet M."/>
            <person name="Groussin M."/>
            <person name="Gibbons S.M."/>
            <person name="Avila-Pacheco J."/>
            <person name="Jiang X."/>
            <person name="Kearney S.M."/>
            <person name="Perrotta A.R."/>
            <person name="Berdy B."/>
            <person name="Zhao S."/>
            <person name="Lieberman T.D."/>
            <person name="Swanson P.K."/>
            <person name="Smith M."/>
            <person name="Roesemann S."/>
            <person name="Alexander J.E."/>
            <person name="Rich S.A."/>
            <person name="Livny J."/>
            <person name="Vlamakis H."/>
            <person name="Clish C."/>
            <person name="Bullock K."/>
            <person name="Deik A."/>
            <person name="Scott J."/>
            <person name="Pierce K.A."/>
            <person name="Xavier R.J."/>
            <person name="Alm E.J."/>
        </authorList>
    </citation>
    <scope>NUCLEOTIDE SEQUENCE [LARGE SCALE GENOMIC DNA]</scope>
    <source>
        <strain evidence="3 4">BIOML-A188</strain>
    </source>
</reference>
<evidence type="ECO:0000313" key="3">
    <source>
        <dbReference type="EMBL" id="KAB4309710.1"/>
    </source>
</evidence>
<evidence type="ECO:0000313" key="4">
    <source>
        <dbReference type="Proteomes" id="UP000440614"/>
    </source>
</evidence>
<dbReference type="EMBL" id="WCSY01000017">
    <property type="protein sequence ID" value="KAB4309710.1"/>
    <property type="molecule type" value="Genomic_DNA"/>
</dbReference>
<dbReference type="InterPro" id="IPR045957">
    <property type="entry name" value="DUF6377"/>
</dbReference>
<dbReference type="Pfam" id="PF19904">
    <property type="entry name" value="DUF6377"/>
    <property type="match status" value="1"/>
</dbReference>
<evidence type="ECO:0000259" key="2">
    <source>
        <dbReference type="Pfam" id="PF19904"/>
    </source>
</evidence>
<keyword evidence="1" id="KW-0472">Membrane</keyword>
<name>A0A412G9V2_BACT4</name>
<comment type="caution">
    <text evidence="3">The sequence shown here is derived from an EMBL/GenBank/DDBJ whole genome shotgun (WGS) entry which is preliminary data.</text>
</comment>
<evidence type="ECO:0000256" key="1">
    <source>
        <dbReference type="SAM" id="Phobius"/>
    </source>
</evidence>
<feature type="domain" description="DUF6377" evidence="2">
    <location>
        <begin position="307"/>
        <end position="547"/>
    </location>
</feature>
<dbReference type="AlphaFoldDB" id="A0A412G9V2"/>
<accession>A0A412G9V2</accession>
<organism evidence="3 4">
    <name type="scientific">Bacteroides thetaiotaomicron</name>
    <dbReference type="NCBI Taxonomy" id="818"/>
    <lineage>
        <taxon>Bacteria</taxon>
        <taxon>Pseudomonadati</taxon>
        <taxon>Bacteroidota</taxon>
        <taxon>Bacteroidia</taxon>
        <taxon>Bacteroidales</taxon>
        <taxon>Bacteroidaceae</taxon>
        <taxon>Bacteroides</taxon>
    </lineage>
</organism>
<proteinExistence type="predicted"/>
<keyword evidence="1" id="KW-1133">Transmembrane helix</keyword>
<feature type="transmembrane region" description="Helical" evidence="1">
    <location>
        <begin position="381"/>
        <end position="401"/>
    </location>
</feature>
<gene>
    <name evidence="3" type="ORF">GAO51_17635</name>
</gene>